<feature type="region of interest" description="Disordered" evidence="2">
    <location>
        <begin position="146"/>
        <end position="219"/>
    </location>
</feature>
<dbReference type="GO" id="GO:0008270">
    <property type="term" value="F:zinc ion binding"/>
    <property type="evidence" value="ECO:0007669"/>
    <property type="project" value="UniProtKB-KW"/>
</dbReference>
<evidence type="ECO:0000313" key="4">
    <source>
        <dbReference type="RefSeq" id="XP_016482118.1"/>
    </source>
</evidence>
<evidence type="ECO:0000256" key="2">
    <source>
        <dbReference type="SAM" id="MobiDB-lite"/>
    </source>
</evidence>
<dbReference type="PROSITE" id="PS50158">
    <property type="entry name" value="ZF_CCHC"/>
    <property type="match status" value="1"/>
</dbReference>
<feature type="compositionally biased region" description="Low complexity" evidence="2">
    <location>
        <begin position="151"/>
        <end position="170"/>
    </location>
</feature>
<dbReference type="RefSeq" id="XP_016482118.1">
    <property type="nucleotide sequence ID" value="XM_016626632.1"/>
</dbReference>
<accession>A0A1S4B006</accession>
<evidence type="ECO:0000259" key="3">
    <source>
        <dbReference type="PROSITE" id="PS50158"/>
    </source>
</evidence>
<dbReference type="Pfam" id="PF00098">
    <property type="entry name" value="zf-CCHC"/>
    <property type="match status" value="1"/>
</dbReference>
<dbReference type="PaxDb" id="4097-A0A1S4B006"/>
<evidence type="ECO:0000256" key="1">
    <source>
        <dbReference type="PROSITE-ProRule" id="PRU00047"/>
    </source>
</evidence>
<feature type="non-terminal residue" evidence="4">
    <location>
        <position position="219"/>
    </location>
</feature>
<name>A0A1S4B006_TOBAC</name>
<dbReference type="AlphaFoldDB" id="A0A1S4B006"/>
<proteinExistence type="predicted"/>
<protein>
    <recommendedName>
        <fullName evidence="3">CCHC-type domain-containing protein</fullName>
    </recommendedName>
</protein>
<keyword evidence="1" id="KW-0863">Zinc-finger</keyword>
<feature type="compositionally biased region" description="Low complexity" evidence="2">
    <location>
        <begin position="86"/>
        <end position="121"/>
    </location>
</feature>
<dbReference type="GO" id="GO:0003676">
    <property type="term" value="F:nucleic acid binding"/>
    <property type="evidence" value="ECO:0007669"/>
    <property type="project" value="InterPro"/>
</dbReference>
<feature type="compositionally biased region" description="Basic and acidic residues" evidence="2">
    <location>
        <begin position="20"/>
        <end position="36"/>
    </location>
</feature>
<reference evidence="4" key="1">
    <citation type="submission" date="2025-08" db="UniProtKB">
        <authorList>
            <consortium name="RefSeq"/>
        </authorList>
    </citation>
    <scope>IDENTIFICATION</scope>
</reference>
<dbReference type="InterPro" id="IPR001878">
    <property type="entry name" value="Znf_CCHC"/>
</dbReference>
<feature type="domain" description="CCHC-type" evidence="3">
    <location>
        <begin position="132"/>
        <end position="147"/>
    </location>
</feature>
<dbReference type="KEGG" id="nta:107803032"/>
<dbReference type="Gene3D" id="4.10.60.10">
    <property type="entry name" value="Zinc finger, CCHC-type"/>
    <property type="match status" value="1"/>
</dbReference>
<sequence>MAQERILSHTFEDAVDVARNIETDRRLEREEREAKRPRGSASHSGAPSRGQFQQSRGRSYRPHQSARLEYCRPSLGRGHEGFQQGQSSLSALPAQSSSRAPSVQGPSAPSAPASHSGARGSFQSHPPSSRGCYECGELGHVWKQCPRRTASSSQQRGQSSSSAPTTSAPTQLARGEEYSPLNATGWQKKPFLPNNIGLFFQKPSSAKNKGKADDAAPSM</sequence>
<keyword evidence="1" id="KW-0479">Metal-binding</keyword>
<dbReference type="SUPFAM" id="SSF57756">
    <property type="entry name" value="Retrovirus zinc finger-like domains"/>
    <property type="match status" value="1"/>
</dbReference>
<dbReference type="InterPro" id="IPR036875">
    <property type="entry name" value="Znf_CCHC_sf"/>
</dbReference>
<feature type="compositionally biased region" description="Basic and acidic residues" evidence="2">
    <location>
        <begin position="210"/>
        <end position="219"/>
    </location>
</feature>
<feature type="compositionally biased region" description="Polar residues" evidence="2">
    <location>
        <begin position="41"/>
        <end position="57"/>
    </location>
</feature>
<keyword evidence="1" id="KW-0862">Zinc</keyword>
<feature type="region of interest" description="Disordered" evidence="2">
    <location>
        <begin position="20"/>
        <end position="130"/>
    </location>
</feature>
<gene>
    <name evidence="4" type="primary">LOC107803032</name>
</gene>
<organism evidence="4">
    <name type="scientific">Nicotiana tabacum</name>
    <name type="common">Common tobacco</name>
    <dbReference type="NCBI Taxonomy" id="4097"/>
    <lineage>
        <taxon>Eukaryota</taxon>
        <taxon>Viridiplantae</taxon>
        <taxon>Streptophyta</taxon>
        <taxon>Embryophyta</taxon>
        <taxon>Tracheophyta</taxon>
        <taxon>Spermatophyta</taxon>
        <taxon>Magnoliopsida</taxon>
        <taxon>eudicotyledons</taxon>
        <taxon>Gunneridae</taxon>
        <taxon>Pentapetalae</taxon>
        <taxon>asterids</taxon>
        <taxon>lamiids</taxon>
        <taxon>Solanales</taxon>
        <taxon>Solanaceae</taxon>
        <taxon>Nicotianoideae</taxon>
        <taxon>Nicotianeae</taxon>
        <taxon>Nicotiana</taxon>
    </lineage>
</organism>